<proteinExistence type="predicted"/>
<protein>
    <recommendedName>
        <fullName evidence="4">DUF4878 domain-containing protein</fullName>
    </recommendedName>
</protein>
<keyword evidence="1" id="KW-1133">Transmembrane helix</keyword>
<comment type="caution">
    <text evidence="2">The sequence shown here is derived from an EMBL/GenBank/DDBJ whole genome shotgun (WGS) entry which is preliminary data.</text>
</comment>
<evidence type="ECO:0000313" key="3">
    <source>
        <dbReference type="Proteomes" id="UP000533598"/>
    </source>
</evidence>
<sequence length="133" mass="14438">MLTKAARSPRTWMVLFGIGWIIAIVLMISNRPEHGTQTVEELADRVTEALRAADSGQLAELVSLKSGADEAAQATVAGFAEAGVTDISTRSELVRGRMQLAVEFRRPEGSRGILHLPTVHMDGRWTMTPVSLP</sequence>
<evidence type="ECO:0000313" key="2">
    <source>
        <dbReference type="EMBL" id="MBB4673961.1"/>
    </source>
</evidence>
<dbReference type="RefSeq" id="WP_185000012.1">
    <property type="nucleotide sequence ID" value="NZ_BAAAUI010000013.1"/>
</dbReference>
<evidence type="ECO:0000256" key="1">
    <source>
        <dbReference type="SAM" id="Phobius"/>
    </source>
</evidence>
<name>A0A7W7C3N5_9PSEU</name>
<feature type="transmembrane region" description="Helical" evidence="1">
    <location>
        <begin position="12"/>
        <end position="29"/>
    </location>
</feature>
<keyword evidence="1" id="KW-0472">Membrane</keyword>
<dbReference type="AlphaFoldDB" id="A0A7W7C3N5"/>
<dbReference type="Proteomes" id="UP000533598">
    <property type="component" value="Unassembled WGS sequence"/>
</dbReference>
<keyword evidence="1" id="KW-0812">Transmembrane</keyword>
<keyword evidence="3" id="KW-1185">Reference proteome</keyword>
<organism evidence="2 3">
    <name type="scientific">Crossiella cryophila</name>
    <dbReference type="NCBI Taxonomy" id="43355"/>
    <lineage>
        <taxon>Bacteria</taxon>
        <taxon>Bacillati</taxon>
        <taxon>Actinomycetota</taxon>
        <taxon>Actinomycetes</taxon>
        <taxon>Pseudonocardiales</taxon>
        <taxon>Pseudonocardiaceae</taxon>
        <taxon>Crossiella</taxon>
    </lineage>
</organism>
<reference evidence="2 3" key="1">
    <citation type="submission" date="2020-08" db="EMBL/GenBank/DDBJ databases">
        <title>Sequencing the genomes of 1000 actinobacteria strains.</title>
        <authorList>
            <person name="Klenk H.-P."/>
        </authorList>
    </citation>
    <scope>NUCLEOTIDE SEQUENCE [LARGE SCALE GENOMIC DNA]</scope>
    <source>
        <strain evidence="2 3">DSM 44230</strain>
    </source>
</reference>
<dbReference type="EMBL" id="JACHMH010000001">
    <property type="protein sequence ID" value="MBB4673961.1"/>
    <property type="molecule type" value="Genomic_DNA"/>
</dbReference>
<evidence type="ECO:0008006" key="4">
    <source>
        <dbReference type="Google" id="ProtNLM"/>
    </source>
</evidence>
<gene>
    <name evidence="2" type="ORF">HNR67_000079</name>
</gene>
<accession>A0A7W7C3N5</accession>